<evidence type="ECO:0000313" key="5">
    <source>
        <dbReference type="Proteomes" id="UP000716906"/>
    </source>
</evidence>
<evidence type="ECO:0000256" key="1">
    <source>
        <dbReference type="SAM" id="MobiDB-lite"/>
    </source>
</evidence>
<gene>
    <name evidence="4" type="ORF">H7U36_14100</name>
</gene>
<dbReference type="EMBL" id="JACLYY010000018">
    <property type="protein sequence ID" value="MBM6739218.1"/>
    <property type="molecule type" value="Genomic_DNA"/>
</dbReference>
<dbReference type="InterPro" id="IPR008254">
    <property type="entry name" value="Flavodoxin/NO_synth"/>
</dbReference>
<dbReference type="NCBIfam" id="NF005389">
    <property type="entry name" value="PRK06934.1"/>
    <property type="match status" value="1"/>
</dbReference>
<feature type="compositionally biased region" description="Low complexity" evidence="1">
    <location>
        <begin position="24"/>
        <end position="40"/>
    </location>
</feature>
<feature type="region of interest" description="Disordered" evidence="1">
    <location>
        <begin position="24"/>
        <end position="49"/>
    </location>
</feature>
<dbReference type="InterPro" id="IPR029039">
    <property type="entry name" value="Flavoprotein-like_sf"/>
</dbReference>
<organism evidence="4 5">
    <name type="scientific">Faecalicatena fissicatena</name>
    <dbReference type="NCBI Taxonomy" id="290055"/>
    <lineage>
        <taxon>Bacteria</taxon>
        <taxon>Bacillati</taxon>
        <taxon>Bacillota</taxon>
        <taxon>Clostridia</taxon>
        <taxon>Lachnospirales</taxon>
        <taxon>Lachnospiraceae</taxon>
        <taxon>Faecalicatena</taxon>
    </lineage>
</organism>
<feature type="signal peptide" evidence="2">
    <location>
        <begin position="1"/>
        <end position="20"/>
    </location>
</feature>
<keyword evidence="2" id="KW-0732">Signal</keyword>
<dbReference type="PANTHER" id="PTHR39201:SF1">
    <property type="entry name" value="FLAVODOXIN-LIKE DOMAIN-CONTAINING PROTEIN"/>
    <property type="match status" value="1"/>
</dbReference>
<evidence type="ECO:0000256" key="2">
    <source>
        <dbReference type="SAM" id="SignalP"/>
    </source>
</evidence>
<sequence length="232" mass="24969">MKRRIAALLLACVTAMSVSACGGEETAQESAGEETQTAETQNEEARDSGAGGTLVAYFTYAENADLPEGIDASASASIQSWNGEVTGNTGAVAHMIGEETGGELFSIRTVEKYPDSYDDTVDQGQEEQREDARPQLETHIENLEDYGTVFLGYPNWWGDMPMAVYSFLEEYDLSGKTVIPFVTSGGSGFSDTVSRIEELQPDADVKEGLAISASGAMDAREEIRSWLDGLGY</sequence>
<name>A0ABS2EC39_9FIRM</name>
<dbReference type="PROSITE" id="PS51257">
    <property type="entry name" value="PROKAR_LIPOPROTEIN"/>
    <property type="match status" value="1"/>
</dbReference>
<dbReference type="Pfam" id="PF12682">
    <property type="entry name" value="Flavodoxin_4"/>
    <property type="match status" value="1"/>
</dbReference>
<dbReference type="RefSeq" id="WP_138304380.1">
    <property type="nucleotide sequence ID" value="NZ_JACLYY010000018.1"/>
</dbReference>
<dbReference type="SUPFAM" id="SSF52218">
    <property type="entry name" value="Flavoproteins"/>
    <property type="match status" value="1"/>
</dbReference>
<feature type="domain" description="Flavodoxin-like" evidence="3">
    <location>
        <begin position="86"/>
        <end position="228"/>
    </location>
</feature>
<feature type="chain" id="PRO_5047289804" evidence="2">
    <location>
        <begin position="21"/>
        <end position="232"/>
    </location>
</feature>
<reference evidence="4 5" key="1">
    <citation type="journal article" date="2021" name="Sci. Rep.">
        <title>The distribution of antibiotic resistance genes in chicken gut microbiota commensals.</title>
        <authorList>
            <person name="Juricova H."/>
            <person name="Matiasovicova J."/>
            <person name="Kubasova T."/>
            <person name="Cejkova D."/>
            <person name="Rychlik I."/>
        </authorList>
    </citation>
    <scope>NUCLEOTIDE SEQUENCE [LARGE SCALE GENOMIC DNA]</scope>
    <source>
        <strain evidence="4 5">An773</strain>
    </source>
</reference>
<evidence type="ECO:0000259" key="3">
    <source>
        <dbReference type="Pfam" id="PF12682"/>
    </source>
</evidence>
<keyword evidence="5" id="KW-1185">Reference proteome</keyword>
<dbReference type="PANTHER" id="PTHR39201">
    <property type="entry name" value="EXPORTED PROTEIN-RELATED"/>
    <property type="match status" value="1"/>
</dbReference>
<protein>
    <submittedName>
        <fullName evidence="4">Flavodoxin</fullName>
    </submittedName>
</protein>
<comment type="caution">
    <text evidence="4">The sequence shown here is derived from an EMBL/GenBank/DDBJ whole genome shotgun (WGS) entry which is preliminary data.</text>
</comment>
<proteinExistence type="predicted"/>
<dbReference type="Proteomes" id="UP000716906">
    <property type="component" value="Unassembled WGS sequence"/>
</dbReference>
<accession>A0ABS2EC39</accession>
<evidence type="ECO:0000313" key="4">
    <source>
        <dbReference type="EMBL" id="MBM6739218.1"/>
    </source>
</evidence>
<dbReference type="Gene3D" id="3.40.50.360">
    <property type="match status" value="1"/>
</dbReference>